<feature type="compositionally biased region" description="Acidic residues" evidence="3">
    <location>
        <begin position="645"/>
        <end position="672"/>
    </location>
</feature>
<dbReference type="SUPFAM" id="SSF110849">
    <property type="entry name" value="ParB/Sulfiredoxin"/>
    <property type="match status" value="1"/>
</dbReference>
<keyword evidence="6" id="KW-1185">Reference proteome</keyword>
<dbReference type="PANTHER" id="PTHR33375:SF7">
    <property type="entry name" value="CHROMOSOME 2-PARTITIONING PROTEIN PARB-RELATED"/>
    <property type="match status" value="1"/>
</dbReference>
<feature type="domain" description="ParB-like N-terminal" evidence="4">
    <location>
        <begin position="13"/>
        <end position="114"/>
    </location>
</feature>
<name>A0A074J7K7_9RHOB</name>
<proteinExistence type="inferred from homology"/>
<feature type="region of interest" description="Disordered" evidence="3">
    <location>
        <begin position="387"/>
        <end position="412"/>
    </location>
</feature>
<dbReference type="InterPro" id="IPR050336">
    <property type="entry name" value="Chromosome_partition/occlusion"/>
</dbReference>
<accession>A0A074J7K7</accession>
<feature type="region of interest" description="Disordered" evidence="3">
    <location>
        <begin position="632"/>
        <end position="709"/>
    </location>
</feature>
<feature type="compositionally biased region" description="Acidic residues" evidence="3">
    <location>
        <begin position="391"/>
        <end position="400"/>
    </location>
</feature>
<dbReference type="RefSeq" id="WP_038076341.1">
    <property type="nucleotide sequence ID" value="NZ_AUND01000014.1"/>
</dbReference>
<dbReference type="InterPro" id="IPR003115">
    <property type="entry name" value="ParB_N"/>
</dbReference>
<protein>
    <recommendedName>
        <fullName evidence="4">ParB-like N-terminal domain-containing protein</fullName>
    </recommendedName>
</protein>
<dbReference type="STRING" id="1353537.TP2_17730"/>
<dbReference type="Proteomes" id="UP000027432">
    <property type="component" value="Unassembled WGS sequence"/>
</dbReference>
<dbReference type="OrthoDB" id="9813122at2"/>
<keyword evidence="2" id="KW-0175">Coiled coil</keyword>
<dbReference type="Pfam" id="PF02195">
    <property type="entry name" value="ParB_N"/>
    <property type="match status" value="1"/>
</dbReference>
<dbReference type="GO" id="GO:0005694">
    <property type="term" value="C:chromosome"/>
    <property type="evidence" value="ECO:0007669"/>
    <property type="project" value="TreeGrafter"/>
</dbReference>
<evidence type="ECO:0000313" key="6">
    <source>
        <dbReference type="Proteomes" id="UP000027432"/>
    </source>
</evidence>
<dbReference type="SMART" id="SM00470">
    <property type="entry name" value="ParB"/>
    <property type="match status" value="1"/>
</dbReference>
<evidence type="ECO:0000256" key="2">
    <source>
        <dbReference type="SAM" id="Coils"/>
    </source>
</evidence>
<comment type="caution">
    <text evidence="5">The sequence shown here is derived from an EMBL/GenBank/DDBJ whole genome shotgun (WGS) entry which is preliminary data.</text>
</comment>
<dbReference type="GO" id="GO:0007059">
    <property type="term" value="P:chromosome segregation"/>
    <property type="evidence" value="ECO:0007669"/>
    <property type="project" value="TreeGrafter"/>
</dbReference>
<gene>
    <name evidence="5" type="ORF">TP2_17730</name>
</gene>
<dbReference type="SUPFAM" id="SSF109709">
    <property type="entry name" value="KorB DNA-binding domain-like"/>
    <property type="match status" value="1"/>
</dbReference>
<dbReference type="FunFam" id="1.10.10.2830:FF:000001">
    <property type="entry name" value="Chromosome partitioning protein ParB"/>
    <property type="match status" value="1"/>
</dbReference>
<dbReference type="CDD" id="cd16406">
    <property type="entry name" value="ParB_N_like"/>
    <property type="match status" value="1"/>
</dbReference>
<comment type="similarity">
    <text evidence="1">Belongs to the ParB family.</text>
</comment>
<evidence type="ECO:0000259" key="4">
    <source>
        <dbReference type="SMART" id="SM00470"/>
    </source>
</evidence>
<dbReference type="Gene3D" id="3.90.1530.30">
    <property type="match status" value="1"/>
</dbReference>
<dbReference type="Gene3D" id="1.10.10.2830">
    <property type="match status" value="1"/>
</dbReference>
<dbReference type="PANTHER" id="PTHR33375">
    <property type="entry name" value="CHROMOSOME-PARTITIONING PROTEIN PARB-RELATED"/>
    <property type="match status" value="1"/>
</dbReference>
<dbReference type="FunFam" id="3.90.1530.30:FF:000002">
    <property type="entry name" value="Chromosome partitioning protein ParB"/>
    <property type="match status" value="1"/>
</dbReference>
<sequence length="709" mass="78180">MTKQQKITLSASRDIPFNKLMLSQSNVRHVKAGVSIEELAEDIARRTLLSSITVRPVLDDSGAETGMYTIPAGGRRFRALELLVKQKRMNKTALVPCIVRTDGLAEEDSLAENVQRAPLHPLDQFRAFQAMREKGRTEEEIAAAFFVSASVVKQRLKLAAAAPSLLDAYAEEEMTLDQLMAFTVNPDHARQEQVWDALQRHYSRQPYEIRRMLTEGAVRASDKRAQFVGLDDYVEAGGEILRDLFQQDDGGWLQDAALLDVMVREKLAEEVEGVRAEGWKWVEVDTEFPYGHTFGMRRVRGEEMPMSDEEAASYQALKAEYDALEAEHAEADELPDDVDARLGEIEEAMEALEARPIRYEAEDLALAGAFVSIDSSGRLRVERGYVRPEDEPVEEVEDTGDVAPQAAPDEDIDDTVVSTADEEEEDDGLKPLSDRLVMELTAHRTLALRNALAQDPQVAFLAALHAMVLRLFYRYAVDSCVEIEPRNAGFGSQVPGLGDTAYAQAIDQRHETWARNLPKASEDLWVALTEFDSCSREALFAHCVGMSVNAVHDPYQRRPRAIAHADVLAGTVGLDMAKAGWTATGDSYLGHVTKARILEAVREAKGEDAADRITGLKKTEMVTAAEDLLVGTGWLPDPLRTPPLPEEDAQEIELVDDADRTDDDPSEDDPDSSEAQSAEDGGDPAIGDSDPMEEDDPVAGDAFAKTAAE</sequence>
<feature type="coiled-coil region" evidence="2">
    <location>
        <begin position="307"/>
        <end position="334"/>
    </location>
</feature>
<dbReference type="AlphaFoldDB" id="A0A074J7K7"/>
<evidence type="ECO:0000256" key="3">
    <source>
        <dbReference type="SAM" id="MobiDB-lite"/>
    </source>
</evidence>
<reference evidence="5 6" key="1">
    <citation type="submission" date="2013-07" db="EMBL/GenBank/DDBJ databases">
        <title>Thioclava pacifica DSM 10166 Genome Sequencing.</title>
        <authorList>
            <person name="Lai Q."/>
            <person name="Shao Z."/>
        </authorList>
    </citation>
    <scope>NUCLEOTIDE SEQUENCE [LARGE SCALE GENOMIC DNA]</scope>
    <source>
        <strain evidence="5 6">DSM 10166</strain>
    </source>
</reference>
<evidence type="ECO:0000313" key="5">
    <source>
        <dbReference type="EMBL" id="KEO53496.1"/>
    </source>
</evidence>
<dbReference type="EMBL" id="AUND01000014">
    <property type="protein sequence ID" value="KEO53496.1"/>
    <property type="molecule type" value="Genomic_DNA"/>
</dbReference>
<dbReference type="eggNOG" id="COG1475">
    <property type="taxonomic scope" value="Bacteria"/>
</dbReference>
<organism evidence="5 6">
    <name type="scientific">Thioclava pacifica DSM 10166</name>
    <dbReference type="NCBI Taxonomy" id="1353537"/>
    <lineage>
        <taxon>Bacteria</taxon>
        <taxon>Pseudomonadati</taxon>
        <taxon>Pseudomonadota</taxon>
        <taxon>Alphaproteobacteria</taxon>
        <taxon>Rhodobacterales</taxon>
        <taxon>Paracoccaceae</taxon>
        <taxon>Thioclava</taxon>
    </lineage>
</organism>
<dbReference type="InterPro" id="IPR036086">
    <property type="entry name" value="ParB/Sulfiredoxin_sf"/>
</dbReference>
<evidence type="ECO:0000256" key="1">
    <source>
        <dbReference type="ARBA" id="ARBA00006295"/>
    </source>
</evidence>